<dbReference type="InParanoid" id="G5AGD5"/>
<dbReference type="AlphaFoldDB" id="G5AGD5"/>
<accession>G5AGD5</accession>
<evidence type="ECO:0000313" key="2">
    <source>
        <dbReference type="Proteomes" id="UP000002640"/>
    </source>
</evidence>
<sequence>MHVVAYKSAPPPANPPRVVSLSPSLGGCTSPSPFVDDDDGVHRPAWLATLVFLLPGQRRVDVSSTLREHVDMPYWIPYWRLTQPAHGLSDELSARPLLAVFRFVRFVRFYVASAYCDTKFVLKTSDDYLWGQVLSYERSSAISLVDDGDVLLEPGSPYVCIVAVRDYENDRCDPAG</sequence>
<organism evidence="1 2">
    <name type="scientific">Phytophthora sojae (strain P6497)</name>
    <name type="common">Soybean stem and root rot agent</name>
    <name type="synonym">Phytophthora megasperma f. sp. glycines</name>
    <dbReference type="NCBI Taxonomy" id="1094619"/>
    <lineage>
        <taxon>Eukaryota</taxon>
        <taxon>Sar</taxon>
        <taxon>Stramenopiles</taxon>
        <taxon>Oomycota</taxon>
        <taxon>Peronosporomycetes</taxon>
        <taxon>Peronosporales</taxon>
        <taxon>Peronosporaceae</taxon>
        <taxon>Phytophthora</taxon>
    </lineage>
</organism>
<dbReference type="OMA" id="YVASAYC"/>
<gene>
    <name evidence="1" type="ORF">PHYSODRAFT_320081</name>
</gene>
<dbReference type="RefSeq" id="XP_009538906.1">
    <property type="nucleotide sequence ID" value="XM_009540611.1"/>
</dbReference>
<dbReference type="PROSITE" id="PS51257">
    <property type="entry name" value="PROKAR_LIPOPROTEIN"/>
    <property type="match status" value="1"/>
</dbReference>
<dbReference type="GeneID" id="20644404"/>
<keyword evidence="2" id="KW-1185">Reference proteome</keyword>
<proteinExistence type="predicted"/>
<evidence type="ECO:0000313" key="1">
    <source>
        <dbReference type="EMBL" id="EGZ05375.1"/>
    </source>
</evidence>
<dbReference type="Proteomes" id="UP000002640">
    <property type="component" value="Unassembled WGS sequence"/>
</dbReference>
<dbReference type="KEGG" id="psoj:PHYSODRAFT_320081"/>
<dbReference type="EMBL" id="JH159166">
    <property type="protein sequence ID" value="EGZ05375.1"/>
    <property type="molecule type" value="Genomic_DNA"/>
</dbReference>
<reference evidence="1 2" key="1">
    <citation type="journal article" date="2006" name="Science">
        <title>Phytophthora genome sequences uncover evolutionary origins and mechanisms of pathogenesis.</title>
        <authorList>
            <person name="Tyler B.M."/>
            <person name="Tripathy S."/>
            <person name="Zhang X."/>
            <person name="Dehal P."/>
            <person name="Jiang R.H."/>
            <person name="Aerts A."/>
            <person name="Arredondo F.D."/>
            <person name="Baxter L."/>
            <person name="Bensasson D."/>
            <person name="Beynon J.L."/>
            <person name="Chapman J."/>
            <person name="Damasceno C.M."/>
            <person name="Dorrance A.E."/>
            <person name="Dou D."/>
            <person name="Dickerman A.W."/>
            <person name="Dubchak I.L."/>
            <person name="Garbelotto M."/>
            <person name="Gijzen M."/>
            <person name="Gordon S.G."/>
            <person name="Govers F."/>
            <person name="Grunwald N.J."/>
            <person name="Huang W."/>
            <person name="Ivors K.L."/>
            <person name="Jones R.W."/>
            <person name="Kamoun S."/>
            <person name="Krampis K."/>
            <person name="Lamour K.H."/>
            <person name="Lee M.K."/>
            <person name="McDonald W.H."/>
            <person name="Medina M."/>
            <person name="Meijer H.J."/>
            <person name="Nordberg E.K."/>
            <person name="Maclean D.J."/>
            <person name="Ospina-Giraldo M.D."/>
            <person name="Morris P.F."/>
            <person name="Phuntumart V."/>
            <person name="Putnam N.H."/>
            <person name="Rash S."/>
            <person name="Rose J.K."/>
            <person name="Sakihama Y."/>
            <person name="Salamov A.A."/>
            <person name="Savidor A."/>
            <person name="Scheuring C.F."/>
            <person name="Smith B.M."/>
            <person name="Sobral B.W."/>
            <person name="Terry A."/>
            <person name="Torto-Alalibo T.A."/>
            <person name="Win J."/>
            <person name="Xu Z."/>
            <person name="Zhang H."/>
            <person name="Grigoriev I.V."/>
            <person name="Rokhsar D.S."/>
            <person name="Boore J.L."/>
        </authorList>
    </citation>
    <scope>NUCLEOTIDE SEQUENCE [LARGE SCALE GENOMIC DNA]</scope>
    <source>
        <strain evidence="1 2">P6497</strain>
    </source>
</reference>
<protein>
    <submittedName>
        <fullName evidence="1">Uncharacterized protein</fullName>
    </submittedName>
</protein>
<name>G5AGD5_PHYSP</name>